<evidence type="ECO:0000313" key="20">
    <source>
        <dbReference type="EMBL" id="ALO20735.1"/>
    </source>
</evidence>
<accession>A0A0S2IBM1</accession>
<dbReference type="PANTHER" id="PTHR42829">
    <property type="entry name" value="NADH-UBIQUINONE OXIDOREDUCTASE CHAIN 5"/>
    <property type="match status" value="1"/>
</dbReference>
<dbReference type="Pfam" id="PF06455">
    <property type="entry name" value="NADH5_C"/>
    <property type="match status" value="1"/>
</dbReference>
<keyword evidence="6 16" id="KW-0812">Transmembrane</keyword>
<dbReference type="InterPro" id="IPR001750">
    <property type="entry name" value="ND/Mrp_TM"/>
</dbReference>
<evidence type="ECO:0000256" key="5">
    <source>
        <dbReference type="ARBA" id="ARBA00022660"/>
    </source>
</evidence>
<geneLocation type="mitochondrion" evidence="20"/>
<dbReference type="GO" id="GO:0005743">
    <property type="term" value="C:mitochondrial inner membrane"/>
    <property type="evidence" value="ECO:0007669"/>
    <property type="project" value="UniProtKB-SubCell"/>
</dbReference>
<dbReference type="InterPro" id="IPR018393">
    <property type="entry name" value="NADHpl_OxRdtase_5_subgr"/>
</dbReference>
<keyword evidence="13 16" id="KW-0496">Mitochondrion</keyword>
<feature type="domain" description="NADH:quinone oxidoreductase/Mrp antiporter transmembrane" evidence="17">
    <location>
        <begin position="130"/>
        <end position="417"/>
    </location>
</feature>
<protein>
    <recommendedName>
        <fullName evidence="3 16">NADH-ubiquinone oxidoreductase chain 5</fullName>
        <ecNumber evidence="2 16">7.1.1.2</ecNumber>
    </recommendedName>
</protein>
<dbReference type="InterPro" id="IPR003945">
    <property type="entry name" value="NU5C-like"/>
</dbReference>
<dbReference type="InterPro" id="IPR001516">
    <property type="entry name" value="Proton_antipo_N"/>
</dbReference>
<feature type="transmembrane region" description="Helical" evidence="16">
    <location>
        <begin position="275"/>
        <end position="296"/>
    </location>
</feature>
<feature type="transmembrane region" description="Helical" evidence="16">
    <location>
        <begin position="247"/>
        <end position="269"/>
    </location>
</feature>
<keyword evidence="7" id="KW-0999">Mitochondrion inner membrane</keyword>
<feature type="transmembrane region" description="Helical" evidence="16">
    <location>
        <begin position="303"/>
        <end position="324"/>
    </location>
</feature>
<evidence type="ECO:0000256" key="12">
    <source>
        <dbReference type="ARBA" id="ARBA00023075"/>
    </source>
</evidence>
<evidence type="ECO:0000256" key="15">
    <source>
        <dbReference type="ARBA" id="ARBA00049551"/>
    </source>
</evidence>
<feature type="transmembrane region" description="Helical" evidence="16">
    <location>
        <begin position="211"/>
        <end position="235"/>
    </location>
</feature>
<feature type="transmembrane region" description="Helical" evidence="16">
    <location>
        <begin position="367"/>
        <end position="388"/>
    </location>
</feature>
<feature type="transmembrane region" description="Helical" evidence="16">
    <location>
        <begin position="137"/>
        <end position="155"/>
    </location>
</feature>
<evidence type="ECO:0000259" key="18">
    <source>
        <dbReference type="Pfam" id="PF00662"/>
    </source>
</evidence>
<evidence type="ECO:0000256" key="9">
    <source>
        <dbReference type="ARBA" id="ARBA00022982"/>
    </source>
</evidence>
<evidence type="ECO:0000256" key="16">
    <source>
        <dbReference type="RuleBase" id="RU003404"/>
    </source>
</evidence>
<keyword evidence="4 16" id="KW-0813">Transport</keyword>
<dbReference type="GO" id="GO:0042773">
    <property type="term" value="P:ATP synthesis coupled electron transport"/>
    <property type="evidence" value="ECO:0007669"/>
    <property type="project" value="InterPro"/>
</dbReference>
<feature type="transmembrane region" description="Helical" evidence="16">
    <location>
        <begin position="30"/>
        <end position="49"/>
    </location>
</feature>
<dbReference type="NCBIfam" id="TIGR01974">
    <property type="entry name" value="NDH_I_L"/>
    <property type="match status" value="1"/>
</dbReference>
<evidence type="ECO:0000259" key="19">
    <source>
        <dbReference type="Pfam" id="PF06455"/>
    </source>
</evidence>
<keyword evidence="10 16" id="KW-1133">Transmembrane helix</keyword>
<evidence type="ECO:0000256" key="10">
    <source>
        <dbReference type="ARBA" id="ARBA00022989"/>
    </source>
</evidence>
<keyword evidence="11 16" id="KW-0520">NAD</keyword>
<dbReference type="GO" id="GO:0003954">
    <property type="term" value="F:NADH dehydrogenase activity"/>
    <property type="evidence" value="ECO:0007669"/>
    <property type="project" value="TreeGrafter"/>
</dbReference>
<evidence type="ECO:0000256" key="11">
    <source>
        <dbReference type="ARBA" id="ARBA00023027"/>
    </source>
</evidence>
<evidence type="ECO:0000256" key="3">
    <source>
        <dbReference type="ARBA" id="ARBA00021096"/>
    </source>
</evidence>
<dbReference type="AlphaFoldDB" id="A0A0S2IBM1"/>
<evidence type="ECO:0000256" key="4">
    <source>
        <dbReference type="ARBA" id="ARBA00022448"/>
    </source>
</evidence>
<dbReference type="Pfam" id="PF00662">
    <property type="entry name" value="Proton_antipo_N"/>
    <property type="match status" value="1"/>
</dbReference>
<feature type="domain" description="NADH-Ubiquinone oxidoreductase (complex I) chain 5 N-terminal" evidence="18">
    <location>
        <begin position="64"/>
        <end position="113"/>
    </location>
</feature>
<evidence type="ECO:0000256" key="14">
    <source>
        <dbReference type="ARBA" id="ARBA00023136"/>
    </source>
</evidence>
<dbReference type="EMBL" id="KT809330">
    <property type="protein sequence ID" value="ALO20735.1"/>
    <property type="molecule type" value="Genomic_DNA"/>
</dbReference>
<proteinExistence type="inferred from homology"/>
<dbReference type="InterPro" id="IPR010934">
    <property type="entry name" value="NADH_DH_su5_C"/>
</dbReference>
<comment type="catalytic activity">
    <reaction evidence="15 16">
        <text>a ubiquinone + NADH + 5 H(+)(in) = a ubiquinol + NAD(+) + 4 H(+)(out)</text>
        <dbReference type="Rhea" id="RHEA:29091"/>
        <dbReference type="Rhea" id="RHEA-COMP:9565"/>
        <dbReference type="Rhea" id="RHEA-COMP:9566"/>
        <dbReference type="ChEBI" id="CHEBI:15378"/>
        <dbReference type="ChEBI" id="CHEBI:16389"/>
        <dbReference type="ChEBI" id="CHEBI:17976"/>
        <dbReference type="ChEBI" id="CHEBI:57540"/>
        <dbReference type="ChEBI" id="CHEBI:57945"/>
        <dbReference type="EC" id="7.1.1.2"/>
    </reaction>
</comment>
<reference evidence="20" key="1">
    <citation type="journal article" date="2015" name="PeerJ">
        <title>Phylogenetic analysis of higher-level relationships within Hydroidolina (Cnidaria: Hydrozoa) using mitochondrial genome data and insight into their mitochondrial transcription.</title>
        <authorList>
            <person name="Kayal E."/>
            <person name="Bentlage B."/>
            <person name="Cartwright P."/>
            <person name="Yanagihara A.A."/>
            <person name="Lindsay D.J."/>
            <person name="Hopcroft R.R."/>
            <person name="Collins A.G."/>
        </authorList>
    </citation>
    <scope>NUCLEOTIDE SEQUENCE</scope>
</reference>
<comment type="function">
    <text evidence="16">Core subunit of the mitochondrial membrane respiratory chain NADH dehydrogenase (Complex I) which catalyzes electron transfer from NADH through the respiratory chain, using ubiquinone as an electron acceptor. Essential for the catalytic activity and assembly of complex I.</text>
</comment>
<keyword evidence="12 16" id="KW-0830">Ubiquinone</keyword>
<evidence type="ECO:0000256" key="2">
    <source>
        <dbReference type="ARBA" id="ARBA00012944"/>
    </source>
</evidence>
<organism evidence="20">
    <name type="scientific">Euphysa aurata</name>
    <dbReference type="NCBI Taxonomy" id="576745"/>
    <lineage>
        <taxon>Eukaryota</taxon>
        <taxon>Metazoa</taxon>
        <taxon>Cnidaria</taxon>
        <taxon>Hydrozoa</taxon>
        <taxon>Hydroidolina</taxon>
        <taxon>Anthoathecata</taxon>
        <taxon>Aplanulata</taxon>
        <taxon>Corymorphidae</taxon>
        <taxon>Euphysa</taxon>
    </lineage>
</organism>
<keyword evidence="5" id="KW-0679">Respiratory chain</keyword>
<dbReference type="Pfam" id="PF00361">
    <property type="entry name" value="Proton_antipo_M"/>
    <property type="match status" value="1"/>
</dbReference>
<feature type="transmembrane region" description="Helical" evidence="16">
    <location>
        <begin position="56"/>
        <end position="76"/>
    </location>
</feature>
<gene>
    <name evidence="20" type="primary">nad5</name>
</gene>
<keyword evidence="8" id="KW-1278">Translocase</keyword>
<evidence type="ECO:0000256" key="13">
    <source>
        <dbReference type="ARBA" id="ARBA00023128"/>
    </source>
</evidence>
<evidence type="ECO:0000256" key="6">
    <source>
        <dbReference type="ARBA" id="ARBA00022692"/>
    </source>
</evidence>
<feature type="transmembrane region" description="Helical" evidence="16">
    <location>
        <begin position="531"/>
        <end position="549"/>
    </location>
</feature>
<dbReference type="GO" id="GO:0008137">
    <property type="term" value="F:NADH dehydrogenase (ubiquinone) activity"/>
    <property type="evidence" value="ECO:0007669"/>
    <property type="project" value="UniProtKB-EC"/>
</dbReference>
<comment type="subcellular location">
    <subcellularLocation>
        <location evidence="1">Mitochondrion inner membrane</location>
        <topology evidence="1">Multi-pass membrane protein</topology>
    </subcellularLocation>
</comment>
<dbReference type="EC" id="7.1.1.2" evidence="2 16"/>
<evidence type="ECO:0000256" key="1">
    <source>
        <dbReference type="ARBA" id="ARBA00004448"/>
    </source>
</evidence>
<feature type="transmembrane region" description="Helical" evidence="16">
    <location>
        <begin position="176"/>
        <end position="199"/>
    </location>
</feature>
<dbReference type="NCBIfam" id="NF005141">
    <property type="entry name" value="PRK06590.1"/>
    <property type="match status" value="1"/>
</dbReference>
<dbReference type="PANTHER" id="PTHR42829:SF2">
    <property type="entry name" value="NADH-UBIQUINONE OXIDOREDUCTASE CHAIN 5"/>
    <property type="match status" value="1"/>
</dbReference>
<feature type="transmembrane region" description="Helical" evidence="16">
    <location>
        <begin position="452"/>
        <end position="471"/>
    </location>
</feature>
<evidence type="ECO:0000259" key="17">
    <source>
        <dbReference type="Pfam" id="PF00361"/>
    </source>
</evidence>
<feature type="transmembrane region" description="Helical" evidence="16">
    <location>
        <begin position="491"/>
        <end position="511"/>
    </location>
</feature>
<dbReference type="GO" id="GO:0015990">
    <property type="term" value="P:electron transport coupled proton transport"/>
    <property type="evidence" value="ECO:0007669"/>
    <property type="project" value="TreeGrafter"/>
</dbReference>
<name>A0A0S2IBM1_9CNID</name>
<sequence length="610" mass="69170">MIMIILILPILSSLICGLFGRKIGYHGVKYFSCLLIIFGFIISIMNLILIIKNNSIILIDLFTWFNIGLLNSSIILRLDLMVSGMLILVFMVSSSVHLYSVSYMNGDPHLPRFLSYLSLFTFFMIILITSSNLIQLFIGWEGVGLCSYLLINFWFSRIQANKSAIKAMVINKIGDMGLLLGIIILWFISGSFEFSELFLFFSNSNSQSNLFILSLLLIIIGIVGKSAQIGLHMWLPDAMEGPTPVSALIHAATMVTAGVFLIIRISPLFELSSTILLLIVLLGSFTSFFSAIIGLSQNDLKKVIAYSTCSQLGYMVTICGFSYYSMGLFHLINHGFFKALLFLSAGSIIHAFYDEQDFRKMGGVKKFLPLSYVLIFIGSISLMGLPFLTGFYSKDLIIELINDSNYLIFALILSLIAASLTAFYSFRLIFYTFFSSPKINMVIFKKIHEGDLLLILPLIILSIFSIIFGYFSQFVFFKDNFPLIVDNLNKFYPLILSLLGGLLSILLGLNLKKFWNLKSNIFINNIYNLSIYTWFFDSIINKFIIFPFLNIGYKINYKFIDNQILEVLGPNFFYKQLYILSNLTSKIYSGKMSSYIFLLCLFILILININ</sequence>
<feature type="transmembrane region" description="Helical" evidence="16">
    <location>
        <begin position="82"/>
        <end position="101"/>
    </location>
</feature>
<feature type="transmembrane region" description="Helical" evidence="16">
    <location>
        <begin position="592"/>
        <end position="609"/>
    </location>
</feature>
<dbReference type="PRINTS" id="PR01434">
    <property type="entry name" value="NADHDHGNASE5"/>
</dbReference>
<evidence type="ECO:0000256" key="7">
    <source>
        <dbReference type="ARBA" id="ARBA00022792"/>
    </source>
</evidence>
<feature type="transmembrane region" description="Helical" evidence="16">
    <location>
        <begin position="336"/>
        <end position="355"/>
    </location>
</feature>
<comment type="similarity">
    <text evidence="16">Belongs to the complex I subunit 5 family.</text>
</comment>
<feature type="domain" description="NADH dehydrogenase subunit 5 C-terminal" evidence="19">
    <location>
        <begin position="424"/>
        <end position="607"/>
    </location>
</feature>
<keyword evidence="9" id="KW-0249">Electron transport</keyword>
<keyword evidence="14 16" id="KW-0472">Membrane</keyword>
<feature type="transmembrane region" description="Helical" evidence="16">
    <location>
        <begin position="408"/>
        <end position="431"/>
    </location>
</feature>
<feature type="transmembrane region" description="Helical" evidence="16">
    <location>
        <begin position="113"/>
        <end position="131"/>
    </location>
</feature>
<evidence type="ECO:0000256" key="8">
    <source>
        <dbReference type="ARBA" id="ARBA00022967"/>
    </source>
</evidence>